<dbReference type="InterPro" id="IPR027443">
    <property type="entry name" value="IPNS-like_sf"/>
</dbReference>
<reference evidence="6 7" key="1">
    <citation type="journal article" date="2020" name="Nat. Food">
        <title>A phased Vanilla planifolia genome enables genetic improvement of flavour and production.</title>
        <authorList>
            <person name="Hasing T."/>
            <person name="Tang H."/>
            <person name="Brym M."/>
            <person name="Khazi F."/>
            <person name="Huang T."/>
            <person name="Chambers A.H."/>
        </authorList>
    </citation>
    <scope>NUCLEOTIDE SEQUENCE [LARGE SCALE GENOMIC DNA]</scope>
    <source>
        <tissue evidence="6">Leaf</tissue>
    </source>
</reference>
<evidence type="ECO:0000256" key="4">
    <source>
        <dbReference type="SAM" id="MobiDB-lite"/>
    </source>
</evidence>
<proteinExistence type="predicted"/>
<feature type="domain" description="Non-haem dioxygenase N-terminal" evidence="5">
    <location>
        <begin position="68"/>
        <end position="148"/>
    </location>
</feature>
<keyword evidence="1" id="KW-0479">Metal-binding</keyword>
<gene>
    <name evidence="6" type="ORF">HPP92_006107</name>
</gene>
<dbReference type="PANTHER" id="PTHR34945">
    <property type="entry name" value="2-OXOGLUTARATE (2OG) AND FE(II)-DEPENDENT OXYGENASE SUPERFAMILY PROTEIN"/>
    <property type="match status" value="1"/>
</dbReference>
<keyword evidence="3" id="KW-0408">Iron</keyword>
<dbReference type="Gene3D" id="2.60.120.330">
    <property type="entry name" value="B-lactam Antibiotic, Isopenicillin N Synthase, Chain"/>
    <property type="match status" value="1"/>
</dbReference>
<name>A0A835VFC5_VANPL</name>
<evidence type="ECO:0000259" key="5">
    <source>
        <dbReference type="Pfam" id="PF14226"/>
    </source>
</evidence>
<feature type="region of interest" description="Disordered" evidence="4">
    <location>
        <begin position="1"/>
        <end position="24"/>
    </location>
</feature>
<keyword evidence="2" id="KW-0560">Oxidoreductase</keyword>
<dbReference type="SUPFAM" id="SSF51197">
    <property type="entry name" value="Clavaminate synthase-like"/>
    <property type="match status" value="1"/>
</dbReference>
<comment type="caution">
    <text evidence="6">The sequence shown here is derived from an EMBL/GenBank/DDBJ whole genome shotgun (WGS) entry which is preliminary data.</text>
</comment>
<dbReference type="EMBL" id="JADCNM010000002">
    <property type="protein sequence ID" value="KAG0495113.1"/>
    <property type="molecule type" value="Genomic_DNA"/>
</dbReference>
<evidence type="ECO:0000313" key="6">
    <source>
        <dbReference type="EMBL" id="KAG0495113.1"/>
    </source>
</evidence>
<sequence length="369" mass="40710">MAESPTNSMDPPAFRAPPPSPAAGHHVVFSETPDEDDFSGFLNHSRLIPELILPNRILHRETAPWYPPEIDMRSLTYPDGGAVGEILRSAAESLGCLQLVNHGIVAELVEAAIAEAAEVFRIPAERKREAARSPERRWGFESEDEENSAASDEFFWWSGDGGAELAGILPDDGFFRMKKLVKKMKKVARKIELVLMEKCNSSQTIVPRPSHTWFICVRRHGRTKATQSRTNGDPTHMVLGALIRSLACSHALGLHLPLGASTFRAYSKRAPAAFCPRDDAIMITIGDQMHTWSGGAYRNVTGKPEYGDGGGRQDPISLAFLHSFEEVIEPSTCHAGPPREERKSISIGHQIIVYACLLLLYRIIACACF</sequence>
<evidence type="ECO:0000256" key="3">
    <source>
        <dbReference type="ARBA" id="ARBA00023004"/>
    </source>
</evidence>
<evidence type="ECO:0000256" key="2">
    <source>
        <dbReference type="ARBA" id="ARBA00023002"/>
    </source>
</evidence>
<protein>
    <recommendedName>
        <fullName evidence="5">Non-haem dioxygenase N-terminal domain-containing protein</fullName>
    </recommendedName>
</protein>
<accession>A0A835VFC5</accession>
<dbReference type="PANTHER" id="PTHR34945:SF8">
    <property type="entry name" value="DOWNSTREAM TARGET OF AGL15-4"/>
    <property type="match status" value="1"/>
</dbReference>
<evidence type="ECO:0000313" key="7">
    <source>
        <dbReference type="Proteomes" id="UP000639772"/>
    </source>
</evidence>
<dbReference type="GO" id="GO:0046872">
    <property type="term" value="F:metal ion binding"/>
    <property type="evidence" value="ECO:0007669"/>
    <property type="project" value="UniProtKB-KW"/>
</dbReference>
<dbReference type="Pfam" id="PF14226">
    <property type="entry name" value="DIOX_N"/>
    <property type="match status" value="1"/>
</dbReference>
<dbReference type="GO" id="GO:0016491">
    <property type="term" value="F:oxidoreductase activity"/>
    <property type="evidence" value="ECO:0007669"/>
    <property type="project" value="UniProtKB-KW"/>
</dbReference>
<dbReference type="InterPro" id="IPR026992">
    <property type="entry name" value="DIOX_N"/>
</dbReference>
<dbReference type="OrthoDB" id="1928184at2759"/>
<dbReference type="Proteomes" id="UP000639772">
    <property type="component" value="Unassembled WGS sequence"/>
</dbReference>
<evidence type="ECO:0000256" key="1">
    <source>
        <dbReference type="ARBA" id="ARBA00022723"/>
    </source>
</evidence>
<organism evidence="6 7">
    <name type="scientific">Vanilla planifolia</name>
    <name type="common">Vanilla</name>
    <dbReference type="NCBI Taxonomy" id="51239"/>
    <lineage>
        <taxon>Eukaryota</taxon>
        <taxon>Viridiplantae</taxon>
        <taxon>Streptophyta</taxon>
        <taxon>Embryophyta</taxon>
        <taxon>Tracheophyta</taxon>
        <taxon>Spermatophyta</taxon>
        <taxon>Magnoliopsida</taxon>
        <taxon>Liliopsida</taxon>
        <taxon>Asparagales</taxon>
        <taxon>Orchidaceae</taxon>
        <taxon>Vanilloideae</taxon>
        <taxon>Vanilleae</taxon>
        <taxon>Vanilla</taxon>
    </lineage>
</organism>
<dbReference type="AlphaFoldDB" id="A0A835VFC5"/>